<dbReference type="HOGENOM" id="CLU_216475_0_0_3"/>
<feature type="transmembrane region" description="Helical" evidence="1">
    <location>
        <begin position="23"/>
        <end position="44"/>
    </location>
</feature>
<dbReference type="EMBL" id="CP003600">
    <property type="protein sequence ID" value="AFY91661.1"/>
    <property type="molecule type" value="Genomic_DNA"/>
</dbReference>
<reference evidence="2 3" key="1">
    <citation type="submission" date="2012-05" db="EMBL/GenBank/DDBJ databases">
        <title>Finished chromosome of genome of Chamaesiphon sp. PCC 6605.</title>
        <authorList>
            <consortium name="US DOE Joint Genome Institute"/>
            <person name="Gugger M."/>
            <person name="Coursin T."/>
            <person name="Rippka R."/>
            <person name="Tandeau De Marsac N."/>
            <person name="Huntemann M."/>
            <person name="Wei C.-L."/>
            <person name="Han J."/>
            <person name="Detter J.C."/>
            <person name="Han C."/>
            <person name="Tapia R."/>
            <person name="Chen A."/>
            <person name="Kyrpides N."/>
            <person name="Mavromatis K."/>
            <person name="Markowitz V."/>
            <person name="Szeto E."/>
            <person name="Ivanova N."/>
            <person name="Pagani I."/>
            <person name="Pati A."/>
            <person name="Goodwin L."/>
            <person name="Nordberg H.P."/>
            <person name="Cantor M.N."/>
            <person name="Hua S.X."/>
            <person name="Woyke T."/>
            <person name="Kerfeld C.A."/>
        </authorList>
    </citation>
    <scope>NUCLEOTIDE SEQUENCE [LARGE SCALE GENOMIC DNA]</scope>
    <source>
        <strain evidence="3">ATCC 27169 / PCC 6605</strain>
    </source>
</reference>
<dbReference type="KEGG" id="cmp:Cha6605_0362"/>
<accession>K9UB44</accession>
<evidence type="ECO:0000256" key="1">
    <source>
        <dbReference type="SAM" id="Phobius"/>
    </source>
</evidence>
<keyword evidence="3" id="KW-1185">Reference proteome</keyword>
<gene>
    <name evidence="2" type="ORF">Cha6605_0362</name>
</gene>
<keyword evidence="1" id="KW-0812">Transmembrane</keyword>
<proteinExistence type="predicted"/>
<name>K9UB44_CHAP6</name>
<organism evidence="2 3">
    <name type="scientific">Chamaesiphon minutus (strain ATCC 27169 / PCC 6605)</name>
    <dbReference type="NCBI Taxonomy" id="1173020"/>
    <lineage>
        <taxon>Bacteria</taxon>
        <taxon>Bacillati</taxon>
        <taxon>Cyanobacteriota</taxon>
        <taxon>Cyanophyceae</taxon>
        <taxon>Gomontiellales</taxon>
        <taxon>Chamaesiphonaceae</taxon>
        <taxon>Chamaesiphon</taxon>
    </lineage>
</organism>
<keyword evidence="1" id="KW-0472">Membrane</keyword>
<dbReference type="Proteomes" id="UP000010366">
    <property type="component" value="Chromosome"/>
</dbReference>
<dbReference type="AlphaFoldDB" id="K9UB44"/>
<sequence length="46" mass="4726">MASSHASELNPPDNITPSIGTTINGILILLPLTLILVGLFSGVINP</sequence>
<evidence type="ECO:0000313" key="3">
    <source>
        <dbReference type="Proteomes" id="UP000010366"/>
    </source>
</evidence>
<evidence type="ECO:0000313" key="2">
    <source>
        <dbReference type="EMBL" id="AFY91661.1"/>
    </source>
</evidence>
<keyword evidence="1" id="KW-1133">Transmembrane helix</keyword>
<protein>
    <submittedName>
        <fullName evidence="2">Uncharacterized protein</fullName>
    </submittedName>
</protein>
<dbReference type="RefSeq" id="WP_015157855.1">
    <property type="nucleotide sequence ID" value="NC_019697.1"/>
</dbReference>